<evidence type="ECO:0000313" key="2">
    <source>
        <dbReference type="Proteomes" id="UP001333110"/>
    </source>
</evidence>
<evidence type="ECO:0000313" key="1">
    <source>
        <dbReference type="EMBL" id="KAK4814764.1"/>
    </source>
</evidence>
<dbReference type="AlphaFoldDB" id="A0AAN7MZ36"/>
<proteinExistence type="predicted"/>
<reference evidence="1 2" key="1">
    <citation type="journal article" date="2023" name="J. Hered.">
        <title>Chromosome-level genome of the wood stork (Mycteria americana) provides insight into avian chromosome evolution.</title>
        <authorList>
            <person name="Flamio R. Jr."/>
            <person name="Ramstad K.M."/>
        </authorList>
    </citation>
    <scope>NUCLEOTIDE SEQUENCE [LARGE SCALE GENOMIC DNA]</scope>
    <source>
        <strain evidence="1">JAX WOST 10</strain>
    </source>
</reference>
<gene>
    <name evidence="1" type="ORF">QYF61_026741</name>
</gene>
<name>A0AAN7MZ36_MYCAM</name>
<comment type="caution">
    <text evidence="1">The sequence shown here is derived from an EMBL/GenBank/DDBJ whole genome shotgun (WGS) entry which is preliminary data.</text>
</comment>
<dbReference type="EMBL" id="JAUNZN010000011">
    <property type="protein sequence ID" value="KAK4814764.1"/>
    <property type="molecule type" value="Genomic_DNA"/>
</dbReference>
<protein>
    <submittedName>
        <fullName evidence="1">Uncharacterized protein</fullName>
    </submittedName>
</protein>
<keyword evidence="2" id="KW-1185">Reference proteome</keyword>
<accession>A0AAN7MZ36</accession>
<sequence>MKFNKCKVLHLGWGNPKHGYRPDNEWIESSPVEMDLGVLVDEKLNVSWQCALTAQKRWGGTLYQGVQ</sequence>
<organism evidence="1 2">
    <name type="scientific">Mycteria americana</name>
    <name type="common">Wood stork</name>
    <dbReference type="NCBI Taxonomy" id="33587"/>
    <lineage>
        <taxon>Eukaryota</taxon>
        <taxon>Metazoa</taxon>
        <taxon>Chordata</taxon>
        <taxon>Craniata</taxon>
        <taxon>Vertebrata</taxon>
        <taxon>Euteleostomi</taxon>
        <taxon>Archelosauria</taxon>
        <taxon>Archosauria</taxon>
        <taxon>Dinosauria</taxon>
        <taxon>Saurischia</taxon>
        <taxon>Theropoda</taxon>
        <taxon>Coelurosauria</taxon>
        <taxon>Aves</taxon>
        <taxon>Neognathae</taxon>
        <taxon>Neoaves</taxon>
        <taxon>Aequornithes</taxon>
        <taxon>Ciconiiformes</taxon>
        <taxon>Ciconiidae</taxon>
        <taxon>Mycteria</taxon>
    </lineage>
</organism>
<dbReference type="Proteomes" id="UP001333110">
    <property type="component" value="Unassembled WGS sequence"/>
</dbReference>